<protein>
    <submittedName>
        <fullName evidence="1">Uncharacterized protein</fullName>
    </submittedName>
</protein>
<dbReference type="GO" id="GO:0030246">
    <property type="term" value="F:carbohydrate binding"/>
    <property type="evidence" value="ECO:0007669"/>
    <property type="project" value="InterPro"/>
</dbReference>
<dbReference type="GO" id="GO:0047938">
    <property type="term" value="F:glucose-6-phosphate 1-epimerase activity"/>
    <property type="evidence" value="ECO:0007669"/>
    <property type="project" value="TreeGrafter"/>
</dbReference>
<gene>
    <name evidence="1" type="ORF">K7X08_000014</name>
</gene>
<dbReference type="OrthoDB" id="1915244at2759"/>
<proteinExistence type="predicted"/>
<name>A0A9Q1QV26_9SOLA</name>
<dbReference type="PANTHER" id="PTHR11122:SF15">
    <property type="entry name" value="PROTEIN NDH-DEPENDENT CYCLIC ELECTRON FLOW 5"/>
    <property type="match status" value="1"/>
</dbReference>
<dbReference type="InterPro" id="IPR011013">
    <property type="entry name" value="Gal_mutarotase_sf_dom"/>
</dbReference>
<dbReference type="SUPFAM" id="SSF74650">
    <property type="entry name" value="Galactose mutarotase-like"/>
    <property type="match status" value="2"/>
</dbReference>
<dbReference type="Proteomes" id="UP001152561">
    <property type="component" value="Unassembled WGS sequence"/>
</dbReference>
<dbReference type="GO" id="GO:0005737">
    <property type="term" value="C:cytoplasm"/>
    <property type="evidence" value="ECO:0007669"/>
    <property type="project" value="TreeGrafter"/>
</dbReference>
<accession>A0A9Q1QV26</accession>
<organism evidence="1 2">
    <name type="scientific">Anisodus acutangulus</name>
    <dbReference type="NCBI Taxonomy" id="402998"/>
    <lineage>
        <taxon>Eukaryota</taxon>
        <taxon>Viridiplantae</taxon>
        <taxon>Streptophyta</taxon>
        <taxon>Embryophyta</taxon>
        <taxon>Tracheophyta</taxon>
        <taxon>Spermatophyta</taxon>
        <taxon>Magnoliopsida</taxon>
        <taxon>eudicotyledons</taxon>
        <taxon>Gunneridae</taxon>
        <taxon>Pentapetalae</taxon>
        <taxon>asterids</taxon>
        <taxon>lamiids</taxon>
        <taxon>Solanales</taxon>
        <taxon>Solanaceae</taxon>
        <taxon>Solanoideae</taxon>
        <taxon>Hyoscyameae</taxon>
        <taxon>Anisodus</taxon>
    </lineage>
</organism>
<dbReference type="Gene3D" id="2.70.98.10">
    <property type="match status" value="2"/>
</dbReference>
<reference evidence="2" key="1">
    <citation type="journal article" date="2023" name="Proc. Natl. Acad. Sci. U.S.A.">
        <title>Genomic and structural basis for evolution of tropane alkaloid biosynthesis.</title>
        <authorList>
            <person name="Wanga Y.-J."/>
            <person name="Taina T."/>
            <person name="Yua J.-Y."/>
            <person name="Lia J."/>
            <person name="Xua B."/>
            <person name="Chenc J."/>
            <person name="D'Auriad J.C."/>
            <person name="Huanga J.-P."/>
            <person name="Huanga S.-X."/>
        </authorList>
    </citation>
    <scope>NUCLEOTIDE SEQUENCE [LARGE SCALE GENOMIC DNA]</scope>
    <source>
        <strain evidence="2">cv. KIB-2019</strain>
    </source>
</reference>
<dbReference type="InterPro" id="IPR014718">
    <property type="entry name" value="GH-type_carb-bd"/>
</dbReference>
<evidence type="ECO:0000313" key="1">
    <source>
        <dbReference type="EMBL" id="KAJ8527507.1"/>
    </source>
</evidence>
<dbReference type="GO" id="GO:0005975">
    <property type="term" value="P:carbohydrate metabolic process"/>
    <property type="evidence" value="ECO:0007669"/>
    <property type="project" value="InterPro"/>
</dbReference>
<keyword evidence="2" id="KW-1185">Reference proteome</keyword>
<comment type="caution">
    <text evidence="1">The sequence shown here is derived from an EMBL/GenBank/DDBJ whole genome shotgun (WGS) entry which is preliminary data.</text>
</comment>
<sequence>MAAAAALLSLSLPKLNVTKASASTAGSTITCGPDTLEHKFGRKGIKFSEPGEVELTVRNGSSVKLQIPNAHVTSYKPKVYWKDDGFEEVLYTLPPSNSSSSCNSRGGIGLVINEILEPNPKRPAAMAKITAAASASEWTVTDVDFDSIDALQVELSCSRGTLDINYVVSLYPLSMATAVIVKNNGRKPVKLTTAILSHLKSKTRAGTGIQGLRGCTYCIHPPFSSSFEILSPAEAMKTEEPHLFSFGWEPEKKPGIWSAQDVPITVLKHKLSRLYSVPPQEKAKQFYNSIPSKYETIDQGRELFFRIIRMGFEDIYLSSPGSYSEKYGKDYFICTGPASMLVPLVVNPGEEWRGAQQLQGLKNICVVRMVLENFSIANLMLPSGLITSYKGQMWHGGTMELLHTIVSEGQNGSPVIEGGVSLACNCGNDERFSWSPSSWALHQVKGDPKGSIQVELICTSSDGKIEAKYMVTLQQDLLTSEIKVFNLGMASLRMMDSVLSHLTVSTPEASYAVGLQGSDFFSKTPFLANFSLLPPGFGKRKNQASNKYFGEIVSCWGTKNQNYDDTEKELEGEERDNYKHLTDEMSKIYKSTPRNFTLIDRGRRNSVVVGRDGFKVYVLSPGSRHDSYGRYSYICVGQAALLQPIVIESQSEWRGKQSLHNPNM</sequence>
<dbReference type="AlphaFoldDB" id="A0A9Q1QV26"/>
<dbReference type="EMBL" id="JAJAGQ010000023">
    <property type="protein sequence ID" value="KAJ8527507.1"/>
    <property type="molecule type" value="Genomic_DNA"/>
</dbReference>
<dbReference type="PANTHER" id="PTHR11122">
    <property type="entry name" value="APOSPORY-ASSOCIATED PROTEIN C-RELATED"/>
    <property type="match status" value="1"/>
</dbReference>
<evidence type="ECO:0000313" key="2">
    <source>
        <dbReference type="Proteomes" id="UP001152561"/>
    </source>
</evidence>